<evidence type="ECO:0000313" key="9">
    <source>
        <dbReference type="Proteomes" id="UP000032289"/>
    </source>
</evidence>
<keyword evidence="3 5" id="KW-1133">Transmembrane helix</keyword>
<dbReference type="GO" id="GO:0006487">
    <property type="term" value="P:protein N-linked glycosylation"/>
    <property type="evidence" value="ECO:0007669"/>
    <property type="project" value="TreeGrafter"/>
</dbReference>
<dbReference type="Pfam" id="PF04138">
    <property type="entry name" value="GtrA_DPMS_TM"/>
    <property type="match status" value="1"/>
</dbReference>
<dbReference type="PANTHER" id="PTHR10859">
    <property type="entry name" value="GLYCOSYL TRANSFERASE"/>
    <property type="match status" value="1"/>
</dbReference>
<dbReference type="InterPro" id="IPR029044">
    <property type="entry name" value="Nucleotide-diphossugar_trans"/>
</dbReference>
<comment type="caution">
    <text evidence="8">The sequence shown here is derived from an EMBL/GenBank/DDBJ whole genome shotgun (WGS) entry which is preliminary data.</text>
</comment>
<dbReference type="CDD" id="cd04179">
    <property type="entry name" value="DPM_DPG-synthase_like"/>
    <property type="match status" value="1"/>
</dbReference>
<gene>
    <name evidence="8" type="ORF">ab3b_00206</name>
</gene>
<evidence type="ECO:0000256" key="3">
    <source>
        <dbReference type="ARBA" id="ARBA00022989"/>
    </source>
</evidence>
<dbReference type="EMBL" id="JWHT01000006">
    <property type="protein sequence ID" value="KIU25599.1"/>
    <property type="molecule type" value="Genomic_DNA"/>
</dbReference>
<feature type="transmembrane region" description="Helical" evidence="5">
    <location>
        <begin position="324"/>
        <end position="343"/>
    </location>
</feature>
<accession>A0A0D1KM57</accession>
<feature type="transmembrane region" description="Helical" evidence="5">
    <location>
        <begin position="233"/>
        <end position="256"/>
    </location>
</feature>
<sequence>MKIEQTGTHAVIVIPAFEPTENFITVMMAIREVSRRPVVVVDDGSGIHFQTIFGQVAELGAVVLTHETNRGKGAALKTAIGYVQQHFPNSVGMVTADSDGQHAIDDIVHMAEVLEAGEQSLVLGVRNFEKGQVPAKSYWGNTITSKMTKLATGLTIPDTQTGLRGLPMAILPAMANVQGERFEYEMNMLLELKSLQIKLTMIPIQTIYEGQNEGTHFHPVRDSLLVYRRFLKFGLSSLTSAGVDVLLFALLLMTVFHNASTGTLLLASVLARLVSGVVNFSLNQRWVFRSQNVAGDRRRYLILFSVQMILSAGLLQLVDTVIPHPIPVKIMVDVIIFIGSYLIQKQLVFKQRQEQIHES</sequence>
<feature type="transmembrane region" description="Helical" evidence="5">
    <location>
        <begin position="300"/>
        <end position="318"/>
    </location>
</feature>
<dbReference type="AlphaFoldDB" id="A0A0D1KM57"/>
<evidence type="ECO:0000259" key="6">
    <source>
        <dbReference type="Pfam" id="PF00535"/>
    </source>
</evidence>
<feature type="domain" description="Glycosyltransferase 2-like" evidence="6">
    <location>
        <begin position="34"/>
        <end position="165"/>
    </location>
</feature>
<comment type="subcellular location">
    <subcellularLocation>
        <location evidence="1">Membrane</location>
        <topology evidence="1">Multi-pass membrane protein</topology>
    </subcellularLocation>
</comment>
<dbReference type="InterPro" id="IPR001173">
    <property type="entry name" value="Glyco_trans_2-like"/>
</dbReference>
<feature type="transmembrane region" description="Helical" evidence="5">
    <location>
        <begin position="262"/>
        <end position="280"/>
    </location>
</feature>
<evidence type="ECO:0000256" key="4">
    <source>
        <dbReference type="ARBA" id="ARBA00023136"/>
    </source>
</evidence>
<dbReference type="PATRIC" id="fig|137591.24.peg.209"/>
<dbReference type="SUPFAM" id="SSF53448">
    <property type="entry name" value="Nucleotide-diphospho-sugar transferases"/>
    <property type="match status" value="1"/>
</dbReference>
<dbReference type="GO" id="GO:0000271">
    <property type="term" value="P:polysaccharide biosynthetic process"/>
    <property type="evidence" value="ECO:0007669"/>
    <property type="project" value="InterPro"/>
</dbReference>
<dbReference type="Pfam" id="PF00535">
    <property type="entry name" value="Glycos_transf_2"/>
    <property type="match status" value="1"/>
</dbReference>
<organism evidence="8 9">
    <name type="scientific">Weissella cibaria</name>
    <dbReference type="NCBI Taxonomy" id="137591"/>
    <lineage>
        <taxon>Bacteria</taxon>
        <taxon>Bacillati</taxon>
        <taxon>Bacillota</taxon>
        <taxon>Bacilli</taxon>
        <taxon>Lactobacillales</taxon>
        <taxon>Lactobacillaceae</taxon>
        <taxon>Weissella</taxon>
    </lineage>
</organism>
<dbReference type="GO" id="GO:0016020">
    <property type="term" value="C:membrane"/>
    <property type="evidence" value="ECO:0007669"/>
    <property type="project" value="UniProtKB-SubCell"/>
</dbReference>
<dbReference type="RefSeq" id="WP_043940566.1">
    <property type="nucleotide sequence ID" value="NZ_JWHT01000006.1"/>
</dbReference>
<reference evidence="8 9" key="1">
    <citation type="journal article" date="2015" name="Microbiology (Mosc.)">
        <title>Genomics of the Weissella cibaria species with an examination of its metabolic traits.</title>
        <authorList>
            <person name="Lynch K.M."/>
            <person name="Lucid A."/>
            <person name="Arendt E.K."/>
            <person name="Sleator R.D."/>
            <person name="Lucey B."/>
            <person name="Coffey A."/>
        </authorList>
    </citation>
    <scope>NUCLEOTIDE SEQUENCE [LARGE SCALE GENOMIC DNA]</scope>
    <source>
        <strain evidence="8 9">AB3b</strain>
    </source>
</reference>
<keyword evidence="2 5" id="KW-0812">Transmembrane</keyword>
<proteinExistence type="predicted"/>
<dbReference type="GO" id="GO:0016740">
    <property type="term" value="F:transferase activity"/>
    <property type="evidence" value="ECO:0007669"/>
    <property type="project" value="UniProtKB-KW"/>
</dbReference>
<protein>
    <submittedName>
        <fullName evidence="8">Glycosyltransferase</fullName>
    </submittedName>
</protein>
<evidence type="ECO:0000256" key="5">
    <source>
        <dbReference type="SAM" id="Phobius"/>
    </source>
</evidence>
<dbReference type="InterPro" id="IPR007267">
    <property type="entry name" value="GtrA_DPMS_TM"/>
</dbReference>
<evidence type="ECO:0000256" key="1">
    <source>
        <dbReference type="ARBA" id="ARBA00004141"/>
    </source>
</evidence>
<evidence type="ECO:0000313" key="8">
    <source>
        <dbReference type="EMBL" id="KIU25599.1"/>
    </source>
</evidence>
<keyword evidence="4 5" id="KW-0472">Membrane</keyword>
<feature type="domain" description="GtrA/DPMS transmembrane" evidence="7">
    <location>
        <begin position="232"/>
        <end position="349"/>
    </location>
</feature>
<dbReference type="Gene3D" id="3.90.550.10">
    <property type="entry name" value="Spore Coat Polysaccharide Biosynthesis Protein SpsA, Chain A"/>
    <property type="match status" value="1"/>
</dbReference>
<dbReference type="Proteomes" id="UP000032289">
    <property type="component" value="Unassembled WGS sequence"/>
</dbReference>
<dbReference type="PANTHER" id="PTHR10859:SF114">
    <property type="entry name" value="DOLICHOL-PHOSPHATE MANNOSYLTRANSFERASE"/>
    <property type="match status" value="1"/>
</dbReference>
<evidence type="ECO:0000256" key="2">
    <source>
        <dbReference type="ARBA" id="ARBA00022692"/>
    </source>
</evidence>
<name>A0A0D1KM57_9LACO</name>
<evidence type="ECO:0000259" key="7">
    <source>
        <dbReference type="Pfam" id="PF04138"/>
    </source>
</evidence>
<keyword evidence="8" id="KW-0808">Transferase</keyword>